<dbReference type="Proteomes" id="UP000789390">
    <property type="component" value="Unassembled WGS sequence"/>
</dbReference>
<evidence type="ECO:0000313" key="1">
    <source>
        <dbReference type="EMBL" id="CAH0112940.1"/>
    </source>
</evidence>
<proteinExistence type="predicted"/>
<keyword evidence="2" id="KW-1185">Reference proteome</keyword>
<dbReference type="EMBL" id="CAKKLH010000334">
    <property type="protein sequence ID" value="CAH0112940.1"/>
    <property type="molecule type" value="Genomic_DNA"/>
</dbReference>
<sequence>MVNCFKCGRPELMNLFLSRISTLAQEIADGIGATEDATSEVNETASTAVLNLCYIRSSSGCG</sequence>
<accession>A0A8J2S3X7</accession>
<organism evidence="1 2">
    <name type="scientific">Daphnia galeata</name>
    <dbReference type="NCBI Taxonomy" id="27404"/>
    <lineage>
        <taxon>Eukaryota</taxon>
        <taxon>Metazoa</taxon>
        <taxon>Ecdysozoa</taxon>
        <taxon>Arthropoda</taxon>
        <taxon>Crustacea</taxon>
        <taxon>Branchiopoda</taxon>
        <taxon>Diplostraca</taxon>
        <taxon>Cladocera</taxon>
        <taxon>Anomopoda</taxon>
        <taxon>Daphniidae</taxon>
        <taxon>Daphnia</taxon>
    </lineage>
</organism>
<comment type="caution">
    <text evidence="1">The sequence shown here is derived from an EMBL/GenBank/DDBJ whole genome shotgun (WGS) entry which is preliminary data.</text>
</comment>
<evidence type="ECO:0000313" key="2">
    <source>
        <dbReference type="Proteomes" id="UP000789390"/>
    </source>
</evidence>
<name>A0A8J2S3X7_9CRUS</name>
<dbReference type="AlphaFoldDB" id="A0A8J2S3X7"/>
<gene>
    <name evidence="1" type="ORF">DGAL_LOCUS16739</name>
</gene>
<reference evidence="1" key="1">
    <citation type="submission" date="2021-11" db="EMBL/GenBank/DDBJ databases">
        <authorList>
            <person name="Schell T."/>
        </authorList>
    </citation>
    <scope>NUCLEOTIDE SEQUENCE</scope>
    <source>
        <strain evidence="1">M5</strain>
    </source>
</reference>
<protein>
    <submittedName>
        <fullName evidence="1">Uncharacterized protein</fullName>
    </submittedName>
</protein>